<dbReference type="Proteomes" id="UP001139311">
    <property type="component" value="Unassembled WGS sequence"/>
</dbReference>
<dbReference type="AlphaFoldDB" id="A0A9X1IHM6"/>
<comment type="caution">
    <text evidence="3">The sequence shown here is derived from an EMBL/GenBank/DDBJ whole genome shotgun (WGS) entry which is preliminary data.</text>
</comment>
<dbReference type="RefSeq" id="WP_226610397.1">
    <property type="nucleotide sequence ID" value="NZ_JAJAQI010000028.1"/>
</dbReference>
<evidence type="ECO:0000256" key="1">
    <source>
        <dbReference type="SAM" id="SignalP"/>
    </source>
</evidence>
<reference evidence="3" key="1">
    <citation type="submission" date="2021-10" db="EMBL/GenBank/DDBJ databases">
        <title>Roseicella aerolatum sp. nov., isolated from aerosols of e-waste dismantling site.</title>
        <authorList>
            <person name="Qin T."/>
        </authorList>
    </citation>
    <scope>NUCLEOTIDE SEQUENCE</scope>
    <source>
        <strain evidence="3">GB24</strain>
    </source>
</reference>
<protein>
    <submittedName>
        <fullName evidence="3">Spore coat U domain-containing protein</fullName>
    </submittedName>
</protein>
<accession>A0A9X1IHM6</accession>
<evidence type="ECO:0000313" key="3">
    <source>
        <dbReference type="EMBL" id="MCB4823543.1"/>
    </source>
</evidence>
<keyword evidence="4" id="KW-1185">Reference proteome</keyword>
<keyword evidence="1" id="KW-0732">Signal</keyword>
<proteinExistence type="predicted"/>
<name>A0A9X1IHM6_9PROT</name>
<evidence type="ECO:0000313" key="4">
    <source>
        <dbReference type="Proteomes" id="UP001139311"/>
    </source>
</evidence>
<dbReference type="SMART" id="SM00972">
    <property type="entry name" value="SCPU"/>
    <property type="match status" value="1"/>
</dbReference>
<dbReference type="Pfam" id="PF05229">
    <property type="entry name" value="SCPU"/>
    <property type="match status" value="1"/>
</dbReference>
<feature type="signal peptide" evidence="1">
    <location>
        <begin position="1"/>
        <end position="23"/>
    </location>
</feature>
<feature type="chain" id="PRO_5040995557" evidence="1">
    <location>
        <begin position="24"/>
        <end position="147"/>
    </location>
</feature>
<dbReference type="InterPro" id="IPR007893">
    <property type="entry name" value="Spore_coat_U/FanG"/>
</dbReference>
<feature type="domain" description="Spore coat protein U/FanG" evidence="2">
    <location>
        <begin position="14"/>
        <end position="142"/>
    </location>
</feature>
<gene>
    <name evidence="3" type="ORF">LHA35_17575</name>
</gene>
<sequence>MSPLPAAASGGVVTCSLSATAMAFGVVQPEGNAPGDTTATLEVICVANGQQPAAVTLRVIPLSEPVGPGLRRMQPGPGLRYQIFVDAARSIAWGSGIGGSMPLAASATVVPGTPLRVRFTLYGRVPGRQHGLPAGSFVESLVAVLQY</sequence>
<dbReference type="EMBL" id="JAJAQI010000028">
    <property type="protein sequence ID" value="MCB4823543.1"/>
    <property type="molecule type" value="Genomic_DNA"/>
</dbReference>
<organism evidence="3 4">
    <name type="scientific">Roseicella aerolata</name>
    <dbReference type="NCBI Taxonomy" id="2883479"/>
    <lineage>
        <taxon>Bacteria</taxon>
        <taxon>Pseudomonadati</taxon>
        <taxon>Pseudomonadota</taxon>
        <taxon>Alphaproteobacteria</taxon>
        <taxon>Acetobacterales</taxon>
        <taxon>Roseomonadaceae</taxon>
        <taxon>Roseicella</taxon>
    </lineage>
</organism>
<evidence type="ECO:0000259" key="2">
    <source>
        <dbReference type="Pfam" id="PF05229"/>
    </source>
</evidence>